<dbReference type="EMBL" id="JABAYA010000969">
    <property type="protein sequence ID" value="KAF7720377.1"/>
    <property type="molecule type" value="Genomic_DNA"/>
</dbReference>
<sequence length="160" mass="18293">MPNVIFDDEASEYEKEWRRTRPYQVGWRAYQRSNYSTLQDDEPEPGYKDLNDYFGKVLIANVKRYEETYDDGFERMDASFGDVDEQMLAGLSVDAIVKLLDKAGIRYPIGQKVCQICKGTCNRILSGANRDRCKYDACVKFLGGYRGNEASPSCTKIPLP</sequence>
<name>A0A8H7BG60_9FUNG</name>
<accession>A0A8H7BG60</accession>
<dbReference type="OrthoDB" id="2368393at2759"/>
<proteinExistence type="predicted"/>
<evidence type="ECO:0000313" key="1">
    <source>
        <dbReference type="EMBL" id="KAF7720377.1"/>
    </source>
</evidence>
<dbReference type="Proteomes" id="UP000605846">
    <property type="component" value="Unassembled WGS sequence"/>
</dbReference>
<dbReference type="AlphaFoldDB" id="A0A8H7BG60"/>
<gene>
    <name evidence="1" type="ORF">EC973_009602</name>
</gene>
<comment type="caution">
    <text evidence="1">The sequence shown here is derived from an EMBL/GenBank/DDBJ whole genome shotgun (WGS) entry which is preliminary data.</text>
</comment>
<reference evidence="1" key="1">
    <citation type="submission" date="2020-01" db="EMBL/GenBank/DDBJ databases">
        <title>Genome Sequencing of Three Apophysomyces-Like Fungal Strains Confirms a Novel Fungal Genus in the Mucoromycota with divergent Burkholderia-like Endosymbiotic Bacteria.</title>
        <authorList>
            <person name="Stajich J.E."/>
            <person name="Macias A.M."/>
            <person name="Carter-House D."/>
            <person name="Lovett B."/>
            <person name="Kasson L.R."/>
            <person name="Berry K."/>
            <person name="Grigoriev I."/>
            <person name="Chang Y."/>
            <person name="Spatafora J."/>
            <person name="Kasson M.T."/>
        </authorList>
    </citation>
    <scope>NUCLEOTIDE SEQUENCE</scope>
    <source>
        <strain evidence="1">NRRL A-21654</strain>
    </source>
</reference>
<protein>
    <submittedName>
        <fullName evidence="1">Uncharacterized protein</fullName>
    </submittedName>
</protein>
<evidence type="ECO:0000313" key="2">
    <source>
        <dbReference type="Proteomes" id="UP000605846"/>
    </source>
</evidence>
<organism evidence="1 2">
    <name type="scientific">Apophysomyces ossiformis</name>
    <dbReference type="NCBI Taxonomy" id="679940"/>
    <lineage>
        <taxon>Eukaryota</taxon>
        <taxon>Fungi</taxon>
        <taxon>Fungi incertae sedis</taxon>
        <taxon>Mucoromycota</taxon>
        <taxon>Mucoromycotina</taxon>
        <taxon>Mucoromycetes</taxon>
        <taxon>Mucorales</taxon>
        <taxon>Mucorineae</taxon>
        <taxon>Mucoraceae</taxon>
        <taxon>Apophysomyces</taxon>
    </lineage>
</organism>
<keyword evidence="2" id="KW-1185">Reference proteome</keyword>